<keyword evidence="2" id="KW-1185">Reference proteome</keyword>
<evidence type="ECO:0000313" key="1">
    <source>
        <dbReference type="EMBL" id="TBT82464.1"/>
    </source>
</evidence>
<dbReference type="AlphaFoldDB" id="A0A4Q9KAI4"/>
<dbReference type="Proteomes" id="UP000292373">
    <property type="component" value="Unassembled WGS sequence"/>
</dbReference>
<evidence type="ECO:0000313" key="2">
    <source>
        <dbReference type="Proteomes" id="UP000292373"/>
    </source>
</evidence>
<sequence length="248" mass="27729">MIVTAEPSTASRRLFDLSIRNIGKRPAINVRVRLDPPPMRAKEIDGHEFAKMKMLNQPIAMPAPDQDMRAFWDSHLDRHGAGMPTSHQVTITYSDTSGAAYDEKSVVDLDSMQGSVFTEVKTVHDVGKSLDEIRKILKEASIPSRKGNAEVLAITETRHSSEERKDREVYESLRSTLRAAQEWNHGGSDEVARLRAKVNRWEQDHPHLLSGPRGKGSLKPRNRLKQAVKALVGSLRGQPSHSRDSSLT</sequence>
<dbReference type="OrthoDB" id="3700439at2"/>
<dbReference type="EMBL" id="SDMQ01000029">
    <property type="protein sequence ID" value="TBT82464.1"/>
    <property type="molecule type" value="Genomic_DNA"/>
</dbReference>
<accession>A0A4Q9KAI4</accession>
<comment type="caution">
    <text evidence="1">The sequence shown here is derived from an EMBL/GenBank/DDBJ whole genome shotgun (WGS) entry which is preliminary data.</text>
</comment>
<dbReference type="RefSeq" id="WP_131170256.1">
    <property type="nucleotide sequence ID" value="NZ_SDMQ01000029.1"/>
</dbReference>
<reference evidence="1 2" key="1">
    <citation type="submission" date="2019-01" db="EMBL/GenBank/DDBJ databases">
        <title>Lactibacter flavus gen. nov., sp. nov., a novel bacterium of the family Propionibacteriaceae isolated from raw milk and dairy products.</title>
        <authorList>
            <person name="Huptas C."/>
            <person name="Wenning M."/>
            <person name="Breitenwieser F."/>
            <person name="Doll E."/>
            <person name="Von Neubeck M."/>
            <person name="Busse H.-J."/>
            <person name="Scherer S."/>
        </authorList>
    </citation>
    <scope>NUCLEOTIDE SEQUENCE [LARGE SCALE GENOMIC DNA]</scope>
    <source>
        <strain evidence="1 2">KCTC 33808</strain>
    </source>
</reference>
<protein>
    <submittedName>
        <fullName evidence="1">Uncharacterized protein</fullName>
    </submittedName>
</protein>
<organism evidence="1 2">
    <name type="scientific">Propioniciclava sinopodophylli</name>
    <dbReference type="NCBI Taxonomy" id="1837344"/>
    <lineage>
        <taxon>Bacteria</taxon>
        <taxon>Bacillati</taxon>
        <taxon>Actinomycetota</taxon>
        <taxon>Actinomycetes</taxon>
        <taxon>Propionibacteriales</taxon>
        <taxon>Propionibacteriaceae</taxon>
        <taxon>Propioniciclava</taxon>
    </lineage>
</organism>
<proteinExistence type="predicted"/>
<gene>
    <name evidence="1" type="ORF">ET989_14590</name>
</gene>
<name>A0A4Q9KAI4_9ACTN</name>